<dbReference type="AlphaFoldDB" id="A0A833UVM6"/>
<evidence type="ECO:0000259" key="3">
    <source>
        <dbReference type="PROSITE" id="PS50004"/>
    </source>
</evidence>
<name>A0A833UVM6_JUGRE</name>
<dbReference type="EMBL" id="LIHL02000010">
    <property type="protein sequence ID" value="KAF5459224.1"/>
    <property type="molecule type" value="Genomic_DNA"/>
</dbReference>
<dbReference type="PROSITE" id="PS50004">
    <property type="entry name" value="C2"/>
    <property type="match status" value="1"/>
</dbReference>
<keyword evidence="2" id="KW-0106">Calcium</keyword>
<comment type="caution">
    <text evidence="4">The sequence shown here is derived from an EMBL/GenBank/DDBJ whole genome shotgun (WGS) entry which is preliminary data.</text>
</comment>
<keyword evidence="1" id="KW-0479">Metal-binding</keyword>
<dbReference type="Pfam" id="PF00168">
    <property type="entry name" value="C2"/>
    <property type="match status" value="1"/>
</dbReference>
<feature type="domain" description="C2" evidence="3">
    <location>
        <begin position="32"/>
        <end position="101"/>
    </location>
</feature>
<dbReference type="PANTHER" id="PTHR45911">
    <property type="entry name" value="C2 DOMAIN-CONTAINING PROTEIN"/>
    <property type="match status" value="1"/>
</dbReference>
<dbReference type="CDD" id="cd00030">
    <property type="entry name" value="C2"/>
    <property type="match status" value="1"/>
</dbReference>
<dbReference type="Gramene" id="Jr10_22740_p1">
    <property type="protein sequence ID" value="cds.Jr10_22740_p1"/>
    <property type="gene ID" value="Jr10_22740"/>
</dbReference>
<accession>A0A833UVM6</accession>
<dbReference type="Gene3D" id="2.60.40.150">
    <property type="entry name" value="C2 domain"/>
    <property type="match status" value="1"/>
</dbReference>
<sequence length="101" mass="11141">MANGYSNPSAPDLSMTSLERFLKSGVNGTEAIENERGVIQKKNEVIVRGVLSVTVISAEELPVVDLLGKADPYVVITLKKSEMRNKTRVVNESLNPVWNHF</sequence>
<dbReference type="Proteomes" id="UP000619265">
    <property type="component" value="Unassembled WGS sequence"/>
</dbReference>
<evidence type="ECO:0000313" key="4">
    <source>
        <dbReference type="EMBL" id="KAF5459224.1"/>
    </source>
</evidence>
<dbReference type="InterPro" id="IPR000008">
    <property type="entry name" value="C2_dom"/>
</dbReference>
<dbReference type="GO" id="GO:0046872">
    <property type="term" value="F:metal ion binding"/>
    <property type="evidence" value="ECO:0007669"/>
    <property type="project" value="UniProtKB-KW"/>
</dbReference>
<gene>
    <name evidence="4" type="ORF">F2P56_023197</name>
</gene>
<evidence type="ECO:0000313" key="5">
    <source>
        <dbReference type="Proteomes" id="UP000619265"/>
    </source>
</evidence>
<reference evidence="4" key="2">
    <citation type="submission" date="2020-03" db="EMBL/GenBank/DDBJ databases">
        <title>Walnut 2.0.</title>
        <authorList>
            <person name="Marrano A."/>
            <person name="Britton M."/>
            <person name="Zimin A.V."/>
            <person name="Zaini P.A."/>
            <person name="Workman R."/>
            <person name="Puiu D."/>
            <person name="Bianco L."/>
            <person name="Allen B.J."/>
            <person name="Troggio M."/>
            <person name="Leslie C.A."/>
            <person name="Timp W."/>
            <person name="Dendekar A."/>
            <person name="Salzberg S.L."/>
            <person name="Neale D.B."/>
        </authorList>
    </citation>
    <scope>NUCLEOTIDE SEQUENCE</scope>
    <source>
        <tissue evidence="4">Leaves</tissue>
    </source>
</reference>
<protein>
    <recommendedName>
        <fullName evidence="3">C2 domain-containing protein</fullName>
    </recommendedName>
</protein>
<evidence type="ECO:0000256" key="2">
    <source>
        <dbReference type="ARBA" id="ARBA00022837"/>
    </source>
</evidence>
<reference evidence="4" key="1">
    <citation type="submission" date="2015-10" db="EMBL/GenBank/DDBJ databases">
        <authorList>
            <person name="Martinez-Garcia P.J."/>
            <person name="Crepeau M.W."/>
            <person name="Puiu D."/>
            <person name="Gonzalez-Ibeas D."/>
            <person name="Whalen J."/>
            <person name="Stevens K."/>
            <person name="Paul R."/>
            <person name="Butterfield T."/>
            <person name="Britton M."/>
            <person name="Reagan R."/>
            <person name="Chakraborty S."/>
            <person name="Walawage S.L."/>
            <person name="Vasquez-Gross H.A."/>
            <person name="Cardeno C."/>
            <person name="Famula R."/>
            <person name="Pratt K."/>
            <person name="Kuruganti S."/>
            <person name="Aradhya M.K."/>
            <person name="Leslie C.A."/>
            <person name="Dandekar A.M."/>
            <person name="Salzberg S.L."/>
            <person name="Wegrzyn J.L."/>
            <person name="Langley C.H."/>
            <person name="Neale D.B."/>
        </authorList>
    </citation>
    <scope>NUCLEOTIDE SEQUENCE</scope>
    <source>
        <tissue evidence="4">Leaves</tissue>
    </source>
</reference>
<proteinExistence type="predicted"/>
<organism evidence="4 5">
    <name type="scientific">Juglans regia</name>
    <name type="common">English walnut</name>
    <dbReference type="NCBI Taxonomy" id="51240"/>
    <lineage>
        <taxon>Eukaryota</taxon>
        <taxon>Viridiplantae</taxon>
        <taxon>Streptophyta</taxon>
        <taxon>Embryophyta</taxon>
        <taxon>Tracheophyta</taxon>
        <taxon>Spermatophyta</taxon>
        <taxon>Magnoliopsida</taxon>
        <taxon>eudicotyledons</taxon>
        <taxon>Gunneridae</taxon>
        <taxon>Pentapetalae</taxon>
        <taxon>rosids</taxon>
        <taxon>fabids</taxon>
        <taxon>Fagales</taxon>
        <taxon>Juglandaceae</taxon>
        <taxon>Juglans</taxon>
    </lineage>
</organism>
<dbReference type="InterPro" id="IPR035892">
    <property type="entry name" value="C2_domain_sf"/>
</dbReference>
<dbReference type="PANTHER" id="PTHR45911:SF4">
    <property type="entry name" value="MULTIPLE C2 AND TRANSMEMBRANE DOMAIN-CONTAINING PROTEIN"/>
    <property type="match status" value="1"/>
</dbReference>
<dbReference type="SUPFAM" id="SSF49562">
    <property type="entry name" value="C2 domain (Calcium/lipid-binding domain, CaLB)"/>
    <property type="match status" value="1"/>
</dbReference>
<evidence type="ECO:0000256" key="1">
    <source>
        <dbReference type="ARBA" id="ARBA00022723"/>
    </source>
</evidence>